<dbReference type="Ensembl" id="ENSOART00020003672.2">
    <property type="protein sequence ID" value="ENSOARP00020003048.2"/>
    <property type="gene ID" value="ENSOARG00020002393.2"/>
</dbReference>
<evidence type="ECO:0000313" key="1">
    <source>
        <dbReference type="Ensembl" id="ENSOARP00020003048.2"/>
    </source>
</evidence>
<proteinExistence type="predicted"/>
<gene>
    <name evidence="1" type="primary">TRABD2B</name>
</gene>
<reference evidence="1" key="3">
    <citation type="submission" date="2025-09" db="UniProtKB">
        <authorList>
            <consortium name="Ensembl"/>
        </authorList>
    </citation>
    <scope>IDENTIFICATION</scope>
</reference>
<reference evidence="1" key="2">
    <citation type="submission" date="2025-08" db="UniProtKB">
        <authorList>
            <consortium name="Ensembl"/>
        </authorList>
    </citation>
    <scope>IDENTIFICATION</scope>
</reference>
<protein>
    <submittedName>
        <fullName evidence="1">TraB domain containing 2B</fullName>
    </submittedName>
</protein>
<accession>A0AC11ATR6</accession>
<sequence length="472" mass="51962">MHAALAGPLLAALLATARARPQPPDGGQCRPPGSQRDLNSFLWTIRRDPPAYLFGTIHVPYTRVWDFIPDNSKAAFQASARVYFELDLTDPYTISALASCQLLPHGENLQDVLPRELYWRLKRHLDYVKLMMPSWMTPAQRGKGLYADYLFNAIAGNWERKRPVWVMLMVNSLTETDVRSRGVPVLDLYLAQQAEKMKKSTGAVERVEEQCHPLNGLNFSQLPNFINTTLPPHEQVTAQEIDSYFRQELIYKRNERMGKRVMALLQENEDKICFFAFGAGHFLGNNTVIDVLRQAGLEVEHTPAGQTIHSPVAGSPAPPPAGTSASPASATPAAALPAAPSAPPTAPPEEEDPALSPHLLLPDSLSQLEEFGRQKKWLKRQNKHQRPRQFSDLWVRIEDSTTASPPPQPFQTTHSSGTAKPPFQLSDPLQQQEEPAPASSSAPGRSLATLGLLPAIAASIVASSLLHTLGPS</sequence>
<name>A0AC11ATR6_SHEEP</name>
<organism evidence="1">
    <name type="scientific">Ovis aries</name>
    <name type="common">Sheep</name>
    <dbReference type="NCBI Taxonomy" id="9940"/>
    <lineage>
        <taxon>Eukaryota</taxon>
        <taxon>Metazoa</taxon>
        <taxon>Chordata</taxon>
        <taxon>Craniata</taxon>
        <taxon>Vertebrata</taxon>
        <taxon>Euteleostomi</taxon>
        <taxon>Mammalia</taxon>
        <taxon>Eutheria</taxon>
        <taxon>Laurasiatheria</taxon>
        <taxon>Artiodactyla</taxon>
        <taxon>Ruminantia</taxon>
        <taxon>Pecora</taxon>
        <taxon>Bovidae</taxon>
        <taxon>Caprinae</taxon>
        <taxon>Ovis</taxon>
    </lineage>
</organism>
<reference evidence="1" key="1">
    <citation type="submission" date="2020-11" db="EMBL/GenBank/DDBJ databases">
        <authorList>
            <person name="Davenport K.M."/>
            <person name="Bickhart D.M."/>
            <person name="Smith T.P.L."/>
            <person name="Murdoch B.M."/>
            <person name="Rosen B.D."/>
        </authorList>
    </citation>
    <scope>NUCLEOTIDE SEQUENCE [LARGE SCALE GENOMIC DNA]</scope>
    <source>
        <strain evidence="1">OAR_USU_Benz2616</strain>
    </source>
</reference>